<name>A0A0X1KQB8_9THEM</name>
<evidence type="ECO:0000256" key="4">
    <source>
        <dbReference type="PIRSR" id="PIRSR617453-50"/>
    </source>
</evidence>
<dbReference type="InterPro" id="IPR002930">
    <property type="entry name" value="GCV_H"/>
</dbReference>
<proteinExistence type="inferred from homology"/>
<dbReference type="PROSITE" id="PS50968">
    <property type="entry name" value="BIOTINYL_LIPOYL"/>
    <property type="match status" value="1"/>
</dbReference>
<dbReference type="PaxDb" id="1123384-AJ81_03325"/>
<evidence type="ECO:0000256" key="1">
    <source>
        <dbReference type="ARBA" id="ARBA00009249"/>
    </source>
</evidence>
<dbReference type="OrthoDB" id="9796712at2"/>
<comment type="function">
    <text evidence="3">The glycine cleavage system catalyzes the degradation of glycine. The H protein shuttles the methylamine group of glycine from the P protein to the T protein.</text>
</comment>
<sequence>MKKFAKTHEWVKVDGKLAVVGISNHAQEKLGDVVYVDLPQVGKVVKKGEVFMSVESVKAASDIYAPVSGKIVEVNEKLSNQPELINKDAEGEGWLVKIEMTNPDELSDLLDEEAYRRFCEEEG</sequence>
<comment type="subunit">
    <text evidence="3">The glycine cleavage system is composed of four proteins: P, T, L and H.</text>
</comment>
<dbReference type="HAMAP" id="MF_00272">
    <property type="entry name" value="GcvH"/>
    <property type="match status" value="1"/>
</dbReference>
<protein>
    <recommendedName>
        <fullName evidence="3">Glycine cleavage system H protein</fullName>
    </recommendedName>
</protein>
<comment type="cofactor">
    <cofactor evidence="3">
        <name>(R)-lipoate</name>
        <dbReference type="ChEBI" id="CHEBI:83088"/>
    </cofactor>
    <text evidence="3">Binds 1 lipoyl cofactor covalently.</text>
</comment>
<dbReference type="PANTHER" id="PTHR11715">
    <property type="entry name" value="GLYCINE CLEAVAGE SYSTEM H PROTEIN"/>
    <property type="match status" value="1"/>
</dbReference>
<keyword evidence="7" id="KW-1185">Reference proteome</keyword>
<dbReference type="AlphaFoldDB" id="A0A0X1KQB8"/>
<organism evidence="6 7">
    <name type="scientific">Pseudothermotoga hypogea DSM 11164 = NBRC 106472</name>
    <dbReference type="NCBI Taxonomy" id="1123384"/>
    <lineage>
        <taxon>Bacteria</taxon>
        <taxon>Thermotogati</taxon>
        <taxon>Thermotogota</taxon>
        <taxon>Thermotogae</taxon>
        <taxon>Thermotogales</taxon>
        <taxon>Thermotogaceae</taxon>
        <taxon>Pseudothermotoga</taxon>
    </lineage>
</organism>
<dbReference type="InterPro" id="IPR003016">
    <property type="entry name" value="2-oxoA_DH_lipoyl-BS"/>
</dbReference>
<dbReference type="STRING" id="1123384.AJ81_03325"/>
<evidence type="ECO:0000259" key="5">
    <source>
        <dbReference type="PROSITE" id="PS50968"/>
    </source>
</evidence>
<gene>
    <name evidence="3" type="primary">gcvH</name>
    <name evidence="6" type="ORF">AJ81_03325</name>
</gene>
<dbReference type="InterPro" id="IPR033753">
    <property type="entry name" value="GCV_H/Fam206"/>
</dbReference>
<accession>A0A0X1KQB8</accession>
<dbReference type="InterPro" id="IPR017453">
    <property type="entry name" value="GCV_H_sub"/>
</dbReference>
<evidence type="ECO:0000256" key="3">
    <source>
        <dbReference type="HAMAP-Rule" id="MF_00272"/>
    </source>
</evidence>
<dbReference type="Proteomes" id="UP000077469">
    <property type="component" value="Chromosome"/>
</dbReference>
<dbReference type="PANTHER" id="PTHR11715:SF3">
    <property type="entry name" value="GLYCINE CLEAVAGE SYSTEM H PROTEIN-RELATED"/>
    <property type="match status" value="1"/>
</dbReference>
<keyword evidence="2 3" id="KW-0450">Lipoyl</keyword>
<dbReference type="PROSITE" id="PS00189">
    <property type="entry name" value="LIPOYL"/>
    <property type="match status" value="1"/>
</dbReference>
<dbReference type="EMBL" id="CP007141">
    <property type="protein sequence ID" value="AJC73400.1"/>
    <property type="molecule type" value="Genomic_DNA"/>
</dbReference>
<feature type="domain" description="Lipoyl-binding" evidence="5">
    <location>
        <begin position="17"/>
        <end position="99"/>
    </location>
</feature>
<dbReference type="GO" id="GO:0005829">
    <property type="term" value="C:cytosol"/>
    <property type="evidence" value="ECO:0007669"/>
    <property type="project" value="TreeGrafter"/>
</dbReference>
<dbReference type="InterPro" id="IPR000089">
    <property type="entry name" value="Biotin_lipoyl"/>
</dbReference>
<comment type="similarity">
    <text evidence="1 3">Belongs to the GcvH family.</text>
</comment>
<dbReference type="GO" id="GO:0019464">
    <property type="term" value="P:glycine decarboxylation via glycine cleavage system"/>
    <property type="evidence" value="ECO:0007669"/>
    <property type="project" value="UniProtKB-UniRule"/>
</dbReference>
<feature type="modified residue" description="N6-lipoyllysine" evidence="3 4">
    <location>
        <position position="58"/>
    </location>
</feature>
<evidence type="ECO:0000313" key="7">
    <source>
        <dbReference type="Proteomes" id="UP000077469"/>
    </source>
</evidence>
<dbReference type="NCBIfam" id="NF002270">
    <property type="entry name" value="PRK01202.1"/>
    <property type="match status" value="1"/>
</dbReference>
<dbReference type="GO" id="GO:0005960">
    <property type="term" value="C:glycine cleavage complex"/>
    <property type="evidence" value="ECO:0007669"/>
    <property type="project" value="InterPro"/>
</dbReference>
<dbReference type="SUPFAM" id="SSF51230">
    <property type="entry name" value="Single hybrid motif"/>
    <property type="match status" value="1"/>
</dbReference>
<dbReference type="Pfam" id="PF01597">
    <property type="entry name" value="GCV_H"/>
    <property type="match status" value="1"/>
</dbReference>
<dbReference type="PATRIC" id="fig|1123384.7.peg.648"/>
<dbReference type="RefSeq" id="WP_031504049.1">
    <property type="nucleotide sequence ID" value="NC_022795.1"/>
</dbReference>
<dbReference type="Gene3D" id="2.40.50.100">
    <property type="match status" value="1"/>
</dbReference>
<dbReference type="GO" id="GO:0009249">
    <property type="term" value="P:protein lipoylation"/>
    <property type="evidence" value="ECO:0007669"/>
    <property type="project" value="TreeGrafter"/>
</dbReference>
<dbReference type="NCBIfam" id="TIGR00527">
    <property type="entry name" value="gcvH"/>
    <property type="match status" value="1"/>
</dbReference>
<reference evidence="6 7" key="1">
    <citation type="submission" date="2014-01" db="EMBL/GenBank/DDBJ databases">
        <title>Genome sequencing of Thermotog hypogea.</title>
        <authorList>
            <person name="Zhang X."/>
            <person name="Alvare G."/>
            <person name="Fristensky B."/>
            <person name="Chen L."/>
            <person name="Suen T."/>
            <person name="Chen Q."/>
            <person name="Ma K."/>
        </authorList>
    </citation>
    <scope>NUCLEOTIDE SEQUENCE [LARGE SCALE GENOMIC DNA]</scope>
    <source>
        <strain evidence="6 7">DSM 11164</strain>
    </source>
</reference>
<dbReference type="CDD" id="cd06848">
    <property type="entry name" value="GCS_H"/>
    <property type="match status" value="1"/>
</dbReference>
<dbReference type="KEGG" id="phy:AJ81_03325"/>
<evidence type="ECO:0000313" key="6">
    <source>
        <dbReference type="EMBL" id="AJC73400.1"/>
    </source>
</evidence>
<evidence type="ECO:0000256" key="2">
    <source>
        <dbReference type="ARBA" id="ARBA00022823"/>
    </source>
</evidence>
<dbReference type="InterPro" id="IPR011053">
    <property type="entry name" value="Single_hybrid_motif"/>
</dbReference>